<feature type="transmembrane region" description="Helical" evidence="9">
    <location>
        <begin position="45"/>
        <end position="66"/>
    </location>
</feature>
<dbReference type="InterPro" id="IPR050173">
    <property type="entry name" value="ABC_transporter_C-like"/>
</dbReference>
<dbReference type="GO" id="GO:0005524">
    <property type="term" value="F:ATP binding"/>
    <property type="evidence" value="ECO:0007669"/>
    <property type="project" value="UniProtKB-KW"/>
</dbReference>
<dbReference type="PANTHER" id="PTHR24223:SF443">
    <property type="entry name" value="MULTIDRUG-RESISTANCE LIKE PROTEIN 1, ISOFORM I"/>
    <property type="match status" value="1"/>
</dbReference>
<evidence type="ECO:0000256" key="1">
    <source>
        <dbReference type="ARBA" id="ARBA00004127"/>
    </source>
</evidence>
<gene>
    <name evidence="11" type="primary">ABCC1_1</name>
    <name evidence="11" type="ORF">OS493_023362</name>
</gene>
<evidence type="ECO:0000256" key="2">
    <source>
        <dbReference type="ARBA" id="ARBA00022448"/>
    </source>
</evidence>
<dbReference type="PROSITE" id="PS50929">
    <property type="entry name" value="ABC_TM1F"/>
    <property type="match status" value="1"/>
</dbReference>
<evidence type="ECO:0000256" key="8">
    <source>
        <dbReference type="ARBA" id="ARBA00023136"/>
    </source>
</evidence>
<dbReference type="Gene3D" id="1.20.1560.10">
    <property type="entry name" value="ABC transporter type 1, transmembrane domain"/>
    <property type="match status" value="1"/>
</dbReference>
<keyword evidence="8 9" id="KW-0472">Membrane</keyword>
<proteinExistence type="predicted"/>
<dbReference type="GO" id="GO:0140359">
    <property type="term" value="F:ABC-type transporter activity"/>
    <property type="evidence" value="ECO:0007669"/>
    <property type="project" value="InterPro"/>
</dbReference>
<keyword evidence="12" id="KW-1185">Reference proteome</keyword>
<comment type="subcellular location">
    <subcellularLocation>
        <location evidence="1">Endomembrane system</location>
        <topology evidence="1">Multi-pass membrane protein</topology>
    </subcellularLocation>
</comment>
<dbReference type="AlphaFoldDB" id="A0A9W9ZZE0"/>
<evidence type="ECO:0000256" key="6">
    <source>
        <dbReference type="ARBA" id="ARBA00022840"/>
    </source>
</evidence>
<comment type="caution">
    <text evidence="11">The sequence shown here is derived from an EMBL/GenBank/DDBJ whole genome shotgun (WGS) entry which is preliminary data.</text>
</comment>
<feature type="domain" description="ABC transmembrane type-1" evidence="10">
    <location>
        <begin position="1"/>
        <end position="89"/>
    </location>
</feature>
<keyword evidence="2" id="KW-0813">Transport</keyword>
<dbReference type="EMBL" id="MU825413">
    <property type="protein sequence ID" value="KAJ7390651.1"/>
    <property type="molecule type" value="Genomic_DNA"/>
</dbReference>
<evidence type="ECO:0000259" key="10">
    <source>
        <dbReference type="PROSITE" id="PS50929"/>
    </source>
</evidence>
<dbReference type="Proteomes" id="UP001163046">
    <property type="component" value="Unassembled WGS sequence"/>
</dbReference>
<organism evidence="11 12">
    <name type="scientific">Desmophyllum pertusum</name>
    <dbReference type="NCBI Taxonomy" id="174260"/>
    <lineage>
        <taxon>Eukaryota</taxon>
        <taxon>Metazoa</taxon>
        <taxon>Cnidaria</taxon>
        <taxon>Anthozoa</taxon>
        <taxon>Hexacorallia</taxon>
        <taxon>Scleractinia</taxon>
        <taxon>Caryophylliina</taxon>
        <taxon>Caryophylliidae</taxon>
        <taxon>Desmophyllum</taxon>
    </lineage>
</organism>
<dbReference type="PANTHER" id="PTHR24223">
    <property type="entry name" value="ATP-BINDING CASSETTE SUB-FAMILY C"/>
    <property type="match status" value="1"/>
</dbReference>
<keyword evidence="4" id="KW-0677">Repeat</keyword>
<sequence length="114" mass="12835">MRVRSSVIGLLYEKALVLSNESRAKSTAGEIVNLMSVDAQRLMDVMTYINMIWSAPFQVGVSLYFLHRTMGWSIYVGLGVMVVFTPLTFSGWQNGQQVADEANVRERCPNQDNK</sequence>
<reference evidence="11" key="1">
    <citation type="submission" date="2023-01" db="EMBL/GenBank/DDBJ databases">
        <title>Genome assembly of the deep-sea coral Lophelia pertusa.</title>
        <authorList>
            <person name="Herrera S."/>
            <person name="Cordes E."/>
        </authorList>
    </citation>
    <scope>NUCLEOTIDE SEQUENCE</scope>
    <source>
        <strain evidence="11">USNM1676648</strain>
        <tissue evidence="11">Polyp</tissue>
    </source>
</reference>
<feature type="transmembrane region" description="Helical" evidence="9">
    <location>
        <begin position="72"/>
        <end position="89"/>
    </location>
</feature>
<evidence type="ECO:0000313" key="12">
    <source>
        <dbReference type="Proteomes" id="UP001163046"/>
    </source>
</evidence>
<evidence type="ECO:0000256" key="5">
    <source>
        <dbReference type="ARBA" id="ARBA00022741"/>
    </source>
</evidence>
<evidence type="ECO:0000256" key="9">
    <source>
        <dbReference type="SAM" id="Phobius"/>
    </source>
</evidence>
<evidence type="ECO:0000313" key="11">
    <source>
        <dbReference type="EMBL" id="KAJ7390651.1"/>
    </source>
</evidence>
<evidence type="ECO:0000256" key="3">
    <source>
        <dbReference type="ARBA" id="ARBA00022692"/>
    </source>
</evidence>
<keyword evidence="6" id="KW-0067">ATP-binding</keyword>
<dbReference type="GO" id="GO:0016020">
    <property type="term" value="C:membrane"/>
    <property type="evidence" value="ECO:0007669"/>
    <property type="project" value="InterPro"/>
</dbReference>
<keyword evidence="3 9" id="KW-0812">Transmembrane</keyword>
<dbReference type="GO" id="GO:0012505">
    <property type="term" value="C:endomembrane system"/>
    <property type="evidence" value="ECO:0007669"/>
    <property type="project" value="UniProtKB-SubCell"/>
</dbReference>
<keyword evidence="5" id="KW-0547">Nucleotide-binding</keyword>
<dbReference type="Pfam" id="PF00664">
    <property type="entry name" value="ABC_membrane"/>
    <property type="match status" value="1"/>
</dbReference>
<dbReference type="SUPFAM" id="SSF90123">
    <property type="entry name" value="ABC transporter transmembrane region"/>
    <property type="match status" value="1"/>
</dbReference>
<evidence type="ECO:0000256" key="7">
    <source>
        <dbReference type="ARBA" id="ARBA00022989"/>
    </source>
</evidence>
<accession>A0A9W9ZZE0</accession>
<dbReference type="InterPro" id="IPR036640">
    <property type="entry name" value="ABC1_TM_sf"/>
</dbReference>
<dbReference type="OrthoDB" id="6500128at2759"/>
<keyword evidence="7 9" id="KW-1133">Transmembrane helix</keyword>
<evidence type="ECO:0000256" key="4">
    <source>
        <dbReference type="ARBA" id="ARBA00022737"/>
    </source>
</evidence>
<dbReference type="InterPro" id="IPR011527">
    <property type="entry name" value="ABC1_TM_dom"/>
</dbReference>
<name>A0A9W9ZZE0_9CNID</name>
<protein>
    <submittedName>
        <fullName evidence="11">Multidrug resistance-associated protein 1</fullName>
    </submittedName>
</protein>